<dbReference type="GO" id="GO:0003676">
    <property type="term" value="F:nucleic acid binding"/>
    <property type="evidence" value="ECO:0007669"/>
    <property type="project" value="InterPro"/>
</dbReference>
<organism evidence="2">
    <name type="scientific">Fagus sylvatica</name>
    <name type="common">Beechnut</name>
    <dbReference type="NCBI Taxonomy" id="28930"/>
    <lineage>
        <taxon>Eukaryota</taxon>
        <taxon>Viridiplantae</taxon>
        <taxon>Streptophyta</taxon>
        <taxon>Embryophyta</taxon>
        <taxon>Tracheophyta</taxon>
        <taxon>Spermatophyta</taxon>
        <taxon>Magnoliopsida</taxon>
        <taxon>eudicotyledons</taxon>
        <taxon>Gunneridae</taxon>
        <taxon>Pentapetalae</taxon>
        <taxon>rosids</taxon>
        <taxon>fabids</taxon>
        <taxon>Fagales</taxon>
        <taxon>Fagaceae</taxon>
        <taxon>Fagus</taxon>
    </lineage>
</organism>
<protein>
    <recommendedName>
        <fullName evidence="1">Integrase catalytic domain-containing protein</fullName>
    </recommendedName>
</protein>
<proteinExistence type="predicted"/>
<dbReference type="Pfam" id="PF25597">
    <property type="entry name" value="SH3_retrovirus"/>
    <property type="match status" value="1"/>
</dbReference>
<dbReference type="Pfam" id="PF07727">
    <property type="entry name" value="RVT_2"/>
    <property type="match status" value="1"/>
</dbReference>
<gene>
    <name evidence="2" type="ORF">FSB_LOCUS17552</name>
</gene>
<dbReference type="EMBL" id="OIVN01001087">
    <property type="protein sequence ID" value="SPC89670.1"/>
    <property type="molecule type" value="Genomic_DNA"/>
</dbReference>
<dbReference type="PANTHER" id="PTHR11439:SF463">
    <property type="entry name" value="REVERSE TRANSCRIPTASE TY1_COPIA-TYPE DOMAIN-CONTAINING PROTEIN"/>
    <property type="match status" value="1"/>
</dbReference>
<dbReference type="InterPro" id="IPR012337">
    <property type="entry name" value="RNaseH-like_sf"/>
</dbReference>
<name>A0A2N9FRE6_FAGSY</name>
<dbReference type="InterPro" id="IPR043502">
    <property type="entry name" value="DNA/RNA_pol_sf"/>
</dbReference>
<feature type="domain" description="Integrase catalytic" evidence="1">
    <location>
        <begin position="215"/>
        <end position="341"/>
    </location>
</feature>
<evidence type="ECO:0000259" key="1">
    <source>
        <dbReference type="PROSITE" id="PS50994"/>
    </source>
</evidence>
<sequence>MLMSAPIQTPRSGNHMVRLVSLSCFFAVFDGWVLFPKGRIAPLKECYGLFEGKSMVMAARNTSLFKDDDMPKSSSLVSNSRGRVNFRGGFHGGRGFRGGRGDKRCDHCGLVLMMLSLLSLANSSSYCASHSSSNVATLADLADGSSQPVLGKGVLHPTSSLSLPSSLFVPNSPFNLLSDLKTKEMIGSEHEKDELYYLDPDNSASHAFSASALSATVSPLQWHFRLGHPSLAKLKFAIPTLSHVPSLEYDYSQMTWLFLMKERSELPRILSTFYNEIFVWFNKRIKILRSDNALEYTQSIMNSFRADHGIIHQTSCPHTSQQNGVAERKHRHLLDVARTLLFHMQSPFFVLYPERTPFSLTPRVFGCIAFVHVLDPGRDKLSPRSRKCIFLGYSRTQKGYRCYNLDSCRYFVSADVTFFESTPFFSSPGQCLSPDLISSREGEGSFSSPTLPILLFSPPLQVPLASPPNPPLQVYQRSQDRRVVSYHPDTTFSLSEVPAPSSSIPKTDDLLIALRRGKRTCTQQPIAHFLSYNHVSPCLHSFACILSSISIPSSYKQALSSSGWKHAMDKEISALHKNQTWEPIALPFGKQTVGCRWVYTIKYLPDGSVERLKARLVAKGYMQTYGSILFESYSVAISLSWPLYQLDIKNAFLHGDLKEEVYMDQPPGYVVASSEHLVCRLQKALYGLKQSPRAWFDRFSAVVLGYGFQRSTSDHSIFVRHSSNSTIVLIVYVNNIIISGSDSTSIADLKTYLSKHFHTKDLGTLHYFLGIEVARSSQGIFLSQRKYILDLLSETGLLGARPADTPMDSTVKLNGAPGRGLLYKPSASLSVIGFSDADRTGSRSDQRSTSGYCTFVGGNLVTWRSKKQNVVACSSADAEYHAMAHTASEMLWVCSLLRDLGIDVPTPMQMFCDNQAVIFIANNPIFHEHTKHIEVDCHFIRDLLMRQQIVTPYVRSNDQLGDILTKPLFEIY</sequence>
<accession>A0A2N9FRE6</accession>
<dbReference type="PROSITE" id="PS50994">
    <property type="entry name" value="INTEGRASE"/>
    <property type="match status" value="1"/>
</dbReference>
<dbReference type="PANTHER" id="PTHR11439">
    <property type="entry name" value="GAG-POL-RELATED RETROTRANSPOSON"/>
    <property type="match status" value="1"/>
</dbReference>
<dbReference type="SUPFAM" id="SSF56672">
    <property type="entry name" value="DNA/RNA polymerases"/>
    <property type="match status" value="1"/>
</dbReference>
<dbReference type="Gene3D" id="3.30.420.10">
    <property type="entry name" value="Ribonuclease H-like superfamily/Ribonuclease H"/>
    <property type="match status" value="1"/>
</dbReference>
<dbReference type="CDD" id="cd09272">
    <property type="entry name" value="RNase_HI_RT_Ty1"/>
    <property type="match status" value="1"/>
</dbReference>
<dbReference type="InterPro" id="IPR036397">
    <property type="entry name" value="RNaseH_sf"/>
</dbReference>
<dbReference type="GO" id="GO:0015074">
    <property type="term" value="P:DNA integration"/>
    <property type="evidence" value="ECO:0007669"/>
    <property type="project" value="InterPro"/>
</dbReference>
<dbReference type="SUPFAM" id="SSF53098">
    <property type="entry name" value="Ribonuclease H-like"/>
    <property type="match status" value="1"/>
</dbReference>
<dbReference type="InterPro" id="IPR001584">
    <property type="entry name" value="Integrase_cat-core"/>
</dbReference>
<dbReference type="InterPro" id="IPR057670">
    <property type="entry name" value="SH3_retrovirus"/>
</dbReference>
<reference evidence="2" key="1">
    <citation type="submission" date="2018-02" db="EMBL/GenBank/DDBJ databases">
        <authorList>
            <person name="Cohen D.B."/>
            <person name="Kent A.D."/>
        </authorList>
    </citation>
    <scope>NUCLEOTIDE SEQUENCE</scope>
</reference>
<dbReference type="AlphaFoldDB" id="A0A2N9FRE6"/>
<evidence type="ECO:0000313" key="2">
    <source>
        <dbReference type="EMBL" id="SPC89670.1"/>
    </source>
</evidence>
<dbReference type="InterPro" id="IPR013103">
    <property type="entry name" value="RVT_2"/>
</dbReference>